<evidence type="ECO:0000256" key="2">
    <source>
        <dbReference type="SAM" id="Phobius"/>
    </source>
</evidence>
<dbReference type="OMA" id="KYYSEVD"/>
<dbReference type="Proteomes" id="UP000005225">
    <property type="component" value="Unassembled WGS sequence"/>
</dbReference>
<sequence>MNLFIYILLLPIWTHHCLNTTIQSDGASSTGAKPSETMETKMESFRRRLLIIVIGVMIIAFVFTCFCFLHFNCMSDDNPKTAVLKKEGMALKTPRSSKTSFSESKTTSLYDPEKQCTLSTLDNLCRPLTPDNSSILSSVEKLNMPSTPEKSPIPSSAEEFIRPSSPQKSFKPSSSKKQIRSSHLEKSYTLHSLKKSYKVSPSLKRITQVSSFNPNKTVKPAWPANPQNAILPYKPSRVHKLAKTHRHLKSPVSTGKIFIPQLDMTCQCYKGKCLICKTFPEPLVGDISEAKKRKAQNLSGSSKENPFPRSFPQVASWNDADNDNVSDSDLMTYNNTDDDSDREITIICSMRQTEAILESMPNN</sequence>
<dbReference type="eggNOG" id="ENOG502T3E1">
    <property type="taxonomic scope" value="Eukaryota"/>
</dbReference>
<accession>H0XD04</accession>
<evidence type="ECO:0000313" key="4">
    <source>
        <dbReference type="Ensembl" id="ENSOGAP00000013708.2"/>
    </source>
</evidence>
<dbReference type="Ensembl" id="ENSOGAT00000015309.2">
    <property type="protein sequence ID" value="ENSOGAP00000013708.2"/>
    <property type="gene ID" value="ENSOGAG00000015306.2"/>
</dbReference>
<dbReference type="InterPro" id="IPR038873">
    <property type="entry name" value="CXorf66"/>
</dbReference>
<evidence type="ECO:0000256" key="3">
    <source>
        <dbReference type="SAM" id="SignalP"/>
    </source>
</evidence>
<protein>
    <submittedName>
        <fullName evidence="4">Uncharacterized protein</fullName>
    </submittedName>
</protein>
<reference evidence="4" key="2">
    <citation type="submission" date="2025-08" db="UniProtKB">
        <authorList>
            <consortium name="Ensembl"/>
        </authorList>
    </citation>
    <scope>IDENTIFICATION</scope>
</reference>
<dbReference type="AlphaFoldDB" id="H0XD04"/>
<feature type="signal peptide" evidence="3">
    <location>
        <begin position="1"/>
        <end position="19"/>
    </location>
</feature>
<feature type="region of interest" description="Disordered" evidence="1">
    <location>
        <begin position="138"/>
        <end position="183"/>
    </location>
</feature>
<dbReference type="PANTHER" id="PTHR37340:SF1">
    <property type="entry name" value="GENE 7073-RELATED"/>
    <property type="match status" value="1"/>
</dbReference>
<keyword evidence="3" id="KW-0732">Signal</keyword>
<keyword evidence="2" id="KW-0812">Transmembrane</keyword>
<evidence type="ECO:0000256" key="1">
    <source>
        <dbReference type="SAM" id="MobiDB-lite"/>
    </source>
</evidence>
<feature type="compositionally biased region" description="Low complexity" evidence="1">
    <location>
        <begin position="163"/>
        <end position="176"/>
    </location>
</feature>
<keyword evidence="5" id="KW-1185">Reference proteome</keyword>
<dbReference type="InParanoid" id="H0XD04"/>
<keyword evidence="2" id="KW-1133">Transmembrane helix</keyword>
<keyword evidence="2" id="KW-0472">Membrane</keyword>
<dbReference type="FunCoup" id="H0XD04">
    <property type="interactions" value="3"/>
</dbReference>
<name>H0XD04_OTOGA</name>
<dbReference type="EMBL" id="AAQR03136256">
    <property type="status" value="NOT_ANNOTATED_CDS"/>
    <property type="molecule type" value="Genomic_DNA"/>
</dbReference>
<reference evidence="5" key="1">
    <citation type="submission" date="2011-03" db="EMBL/GenBank/DDBJ databases">
        <title>Version 3 of the genome sequence of Otolemur garnettii (Bushbaby).</title>
        <authorList>
            <consortium name="The Broad Institute Genome Sequencing Platform"/>
            <person name="Di Palma F."/>
            <person name="Johnson J."/>
            <person name="Lander E.S."/>
            <person name="Lindblad-Toh K."/>
            <person name="Jaffe D.B."/>
            <person name="Gnerre S."/>
            <person name="MacCallum I."/>
            <person name="Przybylski D."/>
            <person name="Ribeiro F.J."/>
            <person name="Burton J.N."/>
            <person name="Walker B.J."/>
            <person name="Sharpe T."/>
            <person name="Hall G."/>
        </authorList>
    </citation>
    <scope>NUCLEOTIDE SEQUENCE [LARGE SCALE GENOMIC DNA]</scope>
</reference>
<organism evidence="4 5">
    <name type="scientific">Otolemur garnettii</name>
    <name type="common">Small-eared galago</name>
    <name type="synonym">Garnett's greater bushbaby</name>
    <dbReference type="NCBI Taxonomy" id="30611"/>
    <lineage>
        <taxon>Eukaryota</taxon>
        <taxon>Metazoa</taxon>
        <taxon>Chordata</taxon>
        <taxon>Craniata</taxon>
        <taxon>Vertebrata</taxon>
        <taxon>Euteleostomi</taxon>
        <taxon>Mammalia</taxon>
        <taxon>Eutheria</taxon>
        <taxon>Euarchontoglires</taxon>
        <taxon>Primates</taxon>
        <taxon>Strepsirrhini</taxon>
        <taxon>Lorisiformes</taxon>
        <taxon>Galagidae</taxon>
        <taxon>Otolemur</taxon>
    </lineage>
</organism>
<dbReference type="GeneTree" id="ENSGT00390000004226"/>
<dbReference type="PANTHER" id="PTHR37340">
    <property type="entry name" value="GENE 7073-RELATED"/>
    <property type="match status" value="1"/>
</dbReference>
<feature type="region of interest" description="Disordered" evidence="1">
    <location>
        <begin position="295"/>
        <end position="336"/>
    </location>
</feature>
<dbReference type="HOGENOM" id="CLU_061820_0_0_1"/>
<proteinExistence type="predicted"/>
<reference evidence="4" key="3">
    <citation type="submission" date="2025-09" db="UniProtKB">
        <authorList>
            <consortium name="Ensembl"/>
        </authorList>
    </citation>
    <scope>IDENTIFICATION</scope>
</reference>
<feature type="chain" id="PRO_5003544795" evidence="3">
    <location>
        <begin position="20"/>
        <end position="363"/>
    </location>
</feature>
<evidence type="ECO:0000313" key="5">
    <source>
        <dbReference type="Proteomes" id="UP000005225"/>
    </source>
</evidence>
<feature type="transmembrane region" description="Helical" evidence="2">
    <location>
        <begin position="49"/>
        <end position="71"/>
    </location>
</feature>
<dbReference type="STRING" id="30611.ENSOGAP00000013708"/>